<dbReference type="GO" id="GO:0003964">
    <property type="term" value="F:RNA-directed DNA polymerase activity"/>
    <property type="evidence" value="ECO:0007669"/>
    <property type="project" value="UniProtKB-KW"/>
</dbReference>
<feature type="domain" description="Reverse transcriptase" evidence="8">
    <location>
        <begin position="86"/>
        <end position="251"/>
    </location>
</feature>
<name>A0AAQ3SPI7_PASNO</name>
<dbReference type="Gene3D" id="3.30.420.10">
    <property type="entry name" value="Ribonuclease H-like superfamily/Ribonuclease H"/>
    <property type="match status" value="1"/>
</dbReference>
<dbReference type="FunFam" id="3.30.70.270:FF:000020">
    <property type="entry name" value="Transposon Tf2-6 polyprotein-like Protein"/>
    <property type="match status" value="1"/>
</dbReference>
<dbReference type="GO" id="GO:0004519">
    <property type="term" value="F:endonuclease activity"/>
    <property type="evidence" value="ECO:0007669"/>
    <property type="project" value="UniProtKB-KW"/>
</dbReference>
<dbReference type="Pfam" id="PF00078">
    <property type="entry name" value="RVT_1"/>
    <property type="match status" value="1"/>
</dbReference>
<dbReference type="GO" id="GO:0003676">
    <property type="term" value="F:nucleic acid binding"/>
    <property type="evidence" value="ECO:0007669"/>
    <property type="project" value="InterPro"/>
</dbReference>
<evidence type="ECO:0008006" key="12">
    <source>
        <dbReference type="Google" id="ProtNLM"/>
    </source>
</evidence>
<dbReference type="PANTHER" id="PTHR37984">
    <property type="entry name" value="PROTEIN CBG26694"/>
    <property type="match status" value="1"/>
</dbReference>
<keyword evidence="1" id="KW-0645">Protease</keyword>
<dbReference type="CDD" id="cd09274">
    <property type="entry name" value="RNase_HI_RT_Ty3"/>
    <property type="match status" value="1"/>
</dbReference>
<evidence type="ECO:0000256" key="1">
    <source>
        <dbReference type="ARBA" id="ARBA00022670"/>
    </source>
</evidence>
<accession>A0AAQ3SPI7</accession>
<dbReference type="Gene3D" id="3.10.10.10">
    <property type="entry name" value="HIV Type 1 Reverse Transcriptase, subunit A, domain 1"/>
    <property type="match status" value="2"/>
</dbReference>
<dbReference type="InterPro" id="IPR000477">
    <property type="entry name" value="RT_dom"/>
</dbReference>
<evidence type="ECO:0000259" key="9">
    <source>
        <dbReference type="Pfam" id="PF17917"/>
    </source>
</evidence>
<sequence>MARQLRVDIGPESFVINPVVLPHQRIDIILEATVNATELQEIKRILVVCEFPDVFSKELPGLPPDRDVVFKIDLVPGMAPVSRRPYRMAPDELKELKTQLQEQLDKWFIRPSSSPWGYPTLFVEKKDQGGAKVFSKIDLRSGYYQIKIREEDIPKTAFSTRYGLYEYLVMSFGLTNAPTFVMYMMNSVFMNELDKFVVVFIDDILVYSKSEEEHEEHLRTVLTRLREHQLYAKFSKCAFWLREVSFLGHILSEKGLAVDLSKVEDVLNWKQPETVTEIRSFLGLAGYYRRFIKDFSKTAKPMTFLTKKNAKYLWDPKCEEAFTSLKKSLTSAPVLAQPDVTKPFDVYCDASCNGLGCVLMQEGRVIAYASCQLRKHEANYATHDLELAAVVHALKIWRHYLLGNTCHIYTDHKSLKYILTQPELNMRQRRWLKLIKDYDMEIHYHLGKANVVADALSRRAHCNVIEV</sequence>
<evidence type="ECO:0000259" key="8">
    <source>
        <dbReference type="Pfam" id="PF00078"/>
    </source>
</evidence>
<evidence type="ECO:0000256" key="4">
    <source>
        <dbReference type="ARBA" id="ARBA00022722"/>
    </source>
</evidence>
<keyword evidence="11" id="KW-1185">Reference proteome</keyword>
<dbReference type="InterPro" id="IPR050951">
    <property type="entry name" value="Retrovirus_Pol_polyprotein"/>
</dbReference>
<dbReference type="FunFam" id="3.10.10.10:FF:000007">
    <property type="entry name" value="Retrovirus-related Pol polyprotein from transposon 17.6-like Protein"/>
    <property type="match status" value="1"/>
</dbReference>
<proteinExistence type="predicted"/>
<evidence type="ECO:0000313" key="10">
    <source>
        <dbReference type="EMBL" id="WVZ58237.1"/>
    </source>
</evidence>
<feature type="domain" description="Reverse transcriptase RNase H-like" evidence="9">
    <location>
        <begin position="339"/>
        <end position="438"/>
    </location>
</feature>
<dbReference type="Gene3D" id="3.30.70.270">
    <property type="match status" value="2"/>
</dbReference>
<evidence type="ECO:0000256" key="5">
    <source>
        <dbReference type="ARBA" id="ARBA00022759"/>
    </source>
</evidence>
<evidence type="ECO:0000256" key="2">
    <source>
        <dbReference type="ARBA" id="ARBA00022679"/>
    </source>
</evidence>
<evidence type="ECO:0000313" key="11">
    <source>
        <dbReference type="Proteomes" id="UP001341281"/>
    </source>
</evidence>
<keyword evidence="5" id="KW-0255">Endonuclease</keyword>
<evidence type="ECO:0000256" key="6">
    <source>
        <dbReference type="ARBA" id="ARBA00022801"/>
    </source>
</evidence>
<dbReference type="Proteomes" id="UP001341281">
    <property type="component" value="Chromosome 02"/>
</dbReference>
<dbReference type="AlphaFoldDB" id="A0AAQ3SPI7"/>
<dbReference type="InterPro" id="IPR041373">
    <property type="entry name" value="RT_RNaseH"/>
</dbReference>
<reference evidence="10 11" key="1">
    <citation type="submission" date="2024-02" db="EMBL/GenBank/DDBJ databases">
        <title>High-quality chromosome-scale genome assembly of Pensacola bahiagrass (Paspalum notatum Flugge var. saurae).</title>
        <authorList>
            <person name="Vega J.M."/>
            <person name="Podio M."/>
            <person name="Orjuela J."/>
            <person name="Siena L.A."/>
            <person name="Pessino S.C."/>
            <person name="Combes M.C."/>
            <person name="Mariac C."/>
            <person name="Albertini E."/>
            <person name="Pupilli F."/>
            <person name="Ortiz J.P.A."/>
            <person name="Leblanc O."/>
        </authorList>
    </citation>
    <scope>NUCLEOTIDE SEQUENCE [LARGE SCALE GENOMIC DNA]</scope>
    <source>
        <strain evidence="10">R1</strain>
        <tissue evidence="10">Leaf</tissue>
    </source>
</reference>
<dbReference type="InterPro" id="IPR043502">
    <property type="entry name" value="DNA/RNA_pol_sf"/>
</dbReference>
<dbReference type="GO" id="GO:0008233">
    <property type="term" value="F:peptidase activity"/>
    <property type="evidence" value="ECO:0007669"/>
    <property type="project" value="UniProtKB-KW"/>
</dbReference>
<dbReference type="GO" id="GO:0006508">
    <property type="term" value="P:proteolysis"/>
    <property type="evidence" value="ECO:0007669"/>
    <property type="project" value="UniProtKB-KW"/>
</dbReference>
<gene>
    <name evidence="10" type="ORF">U9M48_008525</name>
</gene>
<dbReference type="InterPro" id="IPR036397">
    <property type="entry name" value="RNaseH_sf"/>
</dbReference>
<dbReference type="SUPFAM" id="SSF56672">
    <property type="entry name" value="DNA/RNA polymerases"/>
    <property type="match status" value="1"/>
</dbReference>
<evidence type="ECO:0000256" key="7">
    <source>
        <dbReference type="ARBA" id="ARBA00022918"/>
    </source>
</evidence>
<dbReference type="EMBL" id="CP144746">
    <property type="protein sequence ID" value="WVZ58237.1"/>
    <property type="molecule type" value="Genomic_DNA"/>
</dbReference>
<evidence type="ECO:0000256" key="3">
    <source>
        <dbReference type="ARBA" id="ARBA00022695"/>
    </source>
</evidence>
<keyword evidence="6" id="KW-0378">Hydrolase</keyword>
<keyword evidence="7" id="KW-0695">RNA-directed DNA polymerase</keyword>
<protein>
    <recommendedName>
        <fullName evidence="12">Reverse transcriptase</fullName>
    </recommendedName>
</protein>
<dbReference type="FunFam" id="3.10.20.370:FF:000001">
    <property type="entry name" value="Retrovirus-related Pol polyprotein from transposon 17.6-like protein"/>
    <property type="match status" value="1"/>
</dbReference>
<keyword evidence="3" id="KW-0548">Nucleotidyltransferase</keyword>
<dbReference type="CDD" id="cd01647">
    <property type="entry name" value="RT_LTR"/>
    <property type="match status" value="1"/>
</dbReference>
<dbReference type="InterPro" id="IPR043128">
    <property type="entry name" value="Rev_trsase/Diguanyl_cyclase"/>
</dbReference>
<keyword evidence="4" id="KW-0540">Nuclease</keyword>
<dbReference type="Pfam" id="PF17917">
    <property type="entry name" value="RT_RNaseH"/>
    <property type="match status" value="1"/>
</dbReference>
<keyword evidence="2" id="KW-0808">Transferase</keyword>
<dbReference type="PANTHER" id="PTHR37984:SF5">
    <property type="entry name" value="PROTEIN NYNRIN-LIKE"/>
    <property type="match status" value="1"/>
</dbReference>
<organism evidence="10 11">
    <name type="scientific">Paspalum notatum var. saurae</name>
    <dbReference type="NCBI Taxonomy" id="547442"/>
    <lineage>
        <taxon>Eukaryota</taxon>
        <taxon>Viridiplantae</taxon>
        <taxon>Streptophyta</taxon>
        <taxon>Embryophyta</taxon>
        <taxon>Tracheophyta</taxon>
        <taxon>Spermatophyta</taxon>
        <taxon>Magnoliopsida</taxon>
        <taxon>Liliopsida</taxon>
        <taxon>Poales</taxon>
        <taxon>Poaceae</taxon>
        <taxon>PACMAD clade</taxon>
        <taxon>Panicoideae</taxon>
        <taxon>Andropogonodae</taxon>
        <taxon>Paspaleae</taxon>
        <taxon>Paspalinae</taxon>
        <taxon>Paspalum</taxon>
    </lineage>
</organism>